<sequence>MTIATGSTIPADPPNAAGARAALALRARAGDGRAFAQLVEAEYGFIFATAFKWCGSRADAEDTAQEVCLKLAEAIRSFDGRSSFSTWLYRVTLNAVRDQQRIRARAVRNARALAEVVAGDEPAEQEAVVALADLWRAVRSLPEKQRDAVLLVYAEGLSHADAAAILECREVTVSWHVHEARKTLRGLL</sequence>
<organism evidence="7 8">
    <name type="scientific">Kaistia hirudinis</name>
    <dbReference type="NCBI Taxonomy" id="1293440"/>
    <lineage>
        <taxon>Bacteria</taxon>
        <taxon>Pseudomonadati</taxon>
        <taxon>Pseudomonadota</taxon>
        <taxon>Alphaproteobacteria</taxon>
        <taxon>Hyphomicrobiales</taxon>
        <taxon>Kaistiaceae</taxon>
        <taxon>Kaistia</taxon>
    </lineage>
</organism>
<evidence type="ECO:0000256" key="3">
    <source>
        <dbReference type="ARBA" id="ARBA00023082"/>
    </source>
</evidence>
<evidence type="ECO:0000256" key="2">
    <source>
        <dbReference type="ARBA" id="ARBA00023015"/>
    </source>
</evidence>
<feature type="domain" description="RNA polymerase sigma factor 70 region 4 type 2" evidence="6">
    <location>
        <begin position="133"/>
        <end position="184"/>
    </location>
</feature>
<dbReference type="InterPro" id="IPR039425">
    <property type="entry name" value="RNA_pol_sigma-70-like"/>
</dbReference>
<dbReference type="Proteomes" id="UP000553963">
    <property type="component" value="Unassembled WGS sequence"/>
</dbReference>
<accession>A0A840AMT0</accession>
<evidence type="ECO:0000313" key="8">
    <source>
        <dbReference type="Proteomes" id="UP000553963"/>
    </source>
</evidence>
<protein>
    <submittedName>
        <fullName evidence="7">RNA polymerase sigma-70 factor (ECF subfamily)</fullName>
    </submittedName>
</protein>
<comment type="caution">
    <text evidence="7">The sequence shown here is derived from an EMBL/GenBank/DDBJ whole genome shotgun (WGS) entry which is preliminary data.</text>
</comment>
<dbReference type="AlphaFoldDB" id="A0A840AMT0"/>
<dbReference type="Gene3D" id="1.10.1740.10">
    <property type="match status" value="1"/>
</dbReference>
<evidence type="ECO:0000259" key="6">
    <source>
        <dbReference type="Pfam" id="PF08281"/>
    </source>
</evidence>
<dbReference type="NCBIfam" id="TIGR02937">
    <property type="entry name" value="sigma70-ECF"/>
    <property type="match status" value="1"/>
</dbReference>
<evidence type="ECO:0000256" key="4">
    <source>
        <dbReference type="ARBA" id="ARBA00023163"/>
    </source>
</evidence>
<dbReference type="GO" id="GO:0016987">
    <property type="term" value="F:sigma factor activity"/>
    <property type="evidence" value="ECO:0007669"/>
    <property type="project" value="UniProtKB-KW"/>
</dbReference>
<keyword evidence="8" id="KW-1185">Reference proteome</keyword>
<dbReference type="Pfam" id="PF04542">
    <property type="entry name" value="Sigma70_r2"/>
    <property type="match status" value="1"/>
</dbReference>
<evidence type="ECO:0000259" key="5">
    <source>
        <dbReference type="Pfam" id="PF04542"/>
    </source>
</evidence>
<dbReference type="PANTHER" id="PTHR43133">
    <property type="entry name" value="RNA POLYMERASE ECF-TYPE SIGMA FACTO"/>
    <property type="match status" value="1"/>
</dbReference>
<dbReference type="Gene3D" id="1.10.10.10">
    <property type="entry name" value="Winged helix-like DNA-binding domain superfamily/Winged helix DNA-binding domain"/>
    <property type="match status" value="1"/>
</dbReference>
<name>A0A840AMT0_9HYPH</name>
<keyword evidence="3" id="KW-0731">Sigma factor</keyword>
<dbReference type="SUPFAM" id="SSF88946">
    <property type="entry name" value="Sigma2 domain of RNA polymerase sigma factors"/>
    <property type="match status" value="1"/>
</dbReference>
<comment type="similarity">
    <text evidence="1">Belongs to the sigma-70 factor family. ECF subfamily.</text>
</comment>
<dbReference type="SUPFAM" id="SSF88659">
    <property type="entry name" value="Sigma3 and sigma4 domains of RNA polymerase sigma factors"/>
    <property type="match status" value="1"/>
</dbReference>
<dbReference type="PANTHER" id="PTHR43133:SF25">
    <property type="entry name" value="RNA POLYMERASE SIGMA FACTOR RFAY-RELATED"/>
    <property type="match status" value="1"/>
</dbReference>
<dbReference type="CDD" id="cd06171">
    <property type="entry name" value="Sigma70_r4"/>
    <property type="match status" value="1"/>
</dbReference>
<dbReference type="InterPro" id="IPR007627">
    <property type="entry name" value="RNA_pol_sigma70_r2"/>
</dbReference>
<dbReference type="InterPro" id="IPR036388">
    <property type="entry name" value="WH-like_DNA-bd_sf"/>
</dbReference>
<keyword evidence="4" id="KW-0804">Transcription</keyword>
<proteinExistence type="inferred from homology"/>
<evidence type="ECO:0000256" key="1">
    <source>
        <dbReference type="ARBA" id="ARBA00010641"/>
    </source>
</evidence>
<dbReference type="GO" id="GO:0006352">
    <property type="term" value="P:DNA-templated transcription initiation"/>
    <property type="evidence" value="ECO:0007669"/>
    <property type="project" value="InterPro"/>
</dbReference>
<evidence type="ECO:0000313" key="7">
    <source>
        <dbReference type="EMBL" id="MBB3929825.1"/>
    </source>
</evidence>
<feature type="domain" description="RNA polymerase sigma-70 region 2" evidence="5">
    <location>
        <begin position="38"/>
        <end position="104"/>
    </location>
</feature>
<reference evidence="7 8" key="1">
    <citation type="submission" date="2020-08" db="EMBL/GenBank/DDBJ databases">
        <title>Genomic Encyclopedia of Type Strains, Phase IV (KMG-IV): sequencing the most valuable type-strain genomes for metagenomic binning, comparative biology and taxonomic classification.</title>
        <authorList>
            <person name="Goeker M."/>
        </authorList>
    </citation>
    <scope>NUCLEOTIDE SEQUENCE [LARGE SCALE GENOMIC DNA]</scope>
    <source>
        <strain evidence="7 8">DSM 25966</strain>
    </source>
</reference>
<dbReference type="GO" id="GO:0003677">
    <property type="term" value="F:DNA binding"/>
    <property type="evidence" value="ECO:0007669"/>
    <property type="project" value="InterPro"/>
</dbReference>
<dbReference type="InterPro" id="IPR013324">
    <property type="entry name" value="RNA_pol_sigma_r3/r4-like"/>
</dbReference>
<dbReference type="EMBL" id="JACIDS010000001">
    <property type="protein sequence ID" value="MBB3929825.1"/>
    <property type="molecule type" value="Genomic_DNA"/>
</dbReference>
<keyword evidence="2" id="KW-0805">Transcription regulation</keyword>
<dbReference type="RefSeq" id="WP_380147018.1">
    <property type="nucleotide sequence ID" value="NZ_JACIDS010000001.1"/>
</dbReference>
<dbReference type="InterPro" id="IPR013325">
    <property type="entry name" value="RNA_pol_sigma_r2"/>
</dbReference>
<dbReference type="InterPro" id="IPR014284">
    <property type="entry name" value="RNA_pol_sigma-70_dom"/>
</dbReference>
<dbReference type="Pfam" id="PF08281">
    <property type="entry name" value="Sigma70_r4_2"/>
    <property type="match status" value="1"/>
</dbReference>
<dbReference type="InterPro" id="IPR013249">
    <property type="entry name" value="RNA_pol_sigma70_r4_t2"/>
</dbReference>
<gene>
    <name evidence="7" type="ORF">GGR25_000844</name>
</gene>